<feature type="transmembrane region" description="Helical" evidence="6">
    <location>
        <begin position="132"/>
        <end position="151"/>
    </location>
</feature>
<feature type="transmembrane region" description="Helical" evidence="6">
    <location>
        <begin position="163"/>
        <end position="184"/>
    </location>
</feature>
<dbReference type="GO" id="GO:0005789">
    <property type="term" value="C:endoplasmic reticulum membrane"/>
    <property type="evidence" value="ECO:0007669"/>
    <property type="project" value="UniProtKB-SubCell"/>
</dbReference>
<dbReference type="EMBL" id="JAGSYN010000275">
    <property type="protein sequence ID" value="KAG7660718.1"/>
    <property type="molecule type" value="Genomic_DNA"/>
</dbReference>
<dbReference type="Pfam" id="PF11712">
    <property type="entry name" value="Vma12"/>
    <property type="match status" value="1"/>
</dbReference>
<evidence type="ECO:0000256" key="5">
    <source>
        <dbReference type="ARBA" id="ARBA00023136"/>
    </source>
</evidence>
<keyword evidence="3" id="KW-0256">Endoplasmic reticulum</keyword>
<evidence type="ECO:0000256" key="4">
    <source>
        <dbReference type="ARBA" id="ARBA00022989"/>
    </source>
</evidence>
<dbReference type="PANTHER" id="PTHR31394">
    <property type="entry name" value="TRANSMEMBRANE PROTEIN 199"/>
    <property type="match status" value="1"/>
</dbReference>
<dbReference type="GeneID" id="73472635"/>
<dbReference type="GO" id="GO:0070072">
    <property type="term" value="P:vacuolar proton-transporting V-type ATPase complex assembly"/>
    <property type="evidence" value="ECO:0007669"/>
    <property type="project" value="InterPro"/>
</dbReference>
<dbReference type="OrthoDB" id="19981at2759"/>
<proteinExistence type="predicted"/>
<comment type="subcellular location">
    <subcellularLocation>
        <location evidence="1">Endoplasmic reticulum membrane</location>
        <topology evidence="1">Multi-pass membrane protein</topology>
    </subcellularLocation>
</comment>
<evidence type="ECO:0000313" key="8">
    <source>
        <dbReference type="Proteomes" id="UP000694255"/>
    </source>
</evidence>
<accession>A0A8J5QDI6</accession>
<name>A0A8J5QDI6_9ASCO</name>
<dbReference type="PANTHER" id="PTHR31394:SF1">
    <property type="entry name" value="TRANSMEMBRANE PROTEIN 199"/>
    <property type="match status" value="1"/>
</dbReference>
<keyword evidence="2 6" id="KW-0812">Transmembrane</keyword>
<organism evidence="7 8">
    <name type="scientific">[Candida] subhashii</name>
    <dbReference type="NCBI Taxonomy" id="561895"/>
    <lineage>
        <taxon>Eukaryota</taxon>
        <taxon>Fungi</taxon>
        <taxon>Dikarya</taxon>
        <taxon>Ascomycota</taxon>
        <taxon>Saccharomycotina</taxon>
        <taxon>Pichiomycetes</taxon>
        <taxon>Debaryomycetaceae</taxon>
        <taxon>Spathaspora</taxon>
    </lineage>
</organism>
<reference evidence="7 8" key="1">
    <citation type="journal article" date="2021" name="DNA Res.">
        <title>Genome analysis of Candida subhashii reveals its hybrid nature and dual mitochondrial genome conformations.</title>
        <authorList>
            <person name="Mixao V."/>
            <person name="Hegedusova E."/>
            <person name="Saus E."/>
            <person name="Pryszcz L.P."/>
            <person name="Cillingova A."/>
            <person name="Nosek J."/>
            <person name="Gabaldon T."/>
        </authorList>
    </citation>
    <scope>NUCLEOTIDE SEQUENCE [LARGE SCALE GENOMIC DNA]</scope>
    <source>
        <strain evidence="7 8">CBS 10753</strain>
    </source>
</reference>
<dbReference type="RefSeq" id="XP_049260951.1">
    <property type="nucleotide sequence ID" value="XM_049409944.1"/>
</dbReference>
<keyword evidence="4 6" id="KW-1133">Transmembrane helix</keyword>
<comment type="caution">
    <text evidence="7">The sequence shown here is derived from an EMBL/GenBank/DDBJ whole genome shotgun (WGS) entry which is preliminary data.</text>
</comment>
<evidence type="ECO:0000256" key="6">
    <source>
        <dbReference type="SAM" id="Phobius"/>
    </source>
</evidence>
<sequence length="216" mass="25014">MTQYQLTSALKELINNSSIDSELKSKLISQEFISHTNLINFYKQYKPTSTLLELIKLTKLHIPNKNISTQVKTKEYLKLMQKLRLQAQEEEYNKLINPTSEYSTLYDNSKIDPSSDLTPAQFHKEVKNQITTIVNILISVASVAYAVWYWTGSSWGLQDSYRVLMSLFFGILVLVAEVVVYLGYLNKVEDARIRERNKKEVKNVVRTVVELKKKDI</sequence>
<gene>
    <name evidence="7" type="ORF">J8A68_005835</name>
</gene>
<evidence type="ECO:0000256" key="2">
    <source>
        <dbReference type="ARBA" id="ARBA00022692"/>
    </source>
</evidence>
<evidence type="ECO:0000313" key="7">
    <source>
        <dbReference type="EMBL" id="KAG7660718.1"/>
    </source>
</evidence>
<evidence type="ECO:0000256" key="3">
    <source>
        <dbReference type="ARBA" id="ARBA00022824"/>
    </source>
</evidence>
<dbReference type="InterPro" id="IPR021013">
    <property type="entry name" value="ATPase_Vma12"/>
</dbReference>
<keyword evidence="5 6" id="KW-0472">Membrane</keyword>
<dbReference type="AlphaFoldDB" id="A0A8J5QDI6"/>
<evidence type="ECO:0000256" key="1">
    <source>
        <dbReference type="ARBA" id="ARBA00004477"/>
    </source>
</evidence>
<keyword evidence="8" id="KW-1185">Reference proteome</keyword>
<protein>
    <submittedName>
        <fullName evidence="7">VPH2</fullName>
    </submittedName>
</protein>
<dbReference type="Proteomes" id="UP000694255">
    <property type="component" value="Unassembled WGS sequence"/>
</dbReference>